<keyword evidence="3" id="KW-1185">Reference proteome</keyword>
<proteinExistence type="predicted"/>
<evidence type="ECO:0000313" key="2">
    <source>
        <dbReference type="EMBL" id="VFQ59971.1"/>
    </source>
</evidence>
<sequence>CGIEFATEHVLPLLVPLLLSQHLNVQQFAKYMAFVKDILRKVEEKKGVTLSNTGVSEVIKPSPGSVIGPQQQLGQANKPGVTAPSTTRSSPSWDEDWTSSRGPPSVSQQSTSSASHPSVPNHHSTNKNDSAASTTQPLPSCPAVDLEWPPRSSPLEDSKGRKGASNGSSFDDIDPFANWPPPRAPSGSTVSSVPLNNGTPTSSFNTNGPNDDAMGNKWSFGTPMSYEPLKQNQGNSSLNFGSGSLGYMKKTHESSTSEKPSMDIGSIFSSPNKSEQAIASLRIAPPPSTAIGRGRGRGRGSQGQPGTASSSSRKSQPEQPNLLDLL</sequence>
<dbReference type="EMBL" id="OOIL02000093">
    <property type="protein sequence ID" value="VFQ59971.1"/>
    <property type="molecule type" value="Genomic_DNA"/>
</dbReference>
<evidence type="ECO:0000256" key="1">
    <source>
        <dbReference type="SAM" id="MobiDB-lite"/>
    </source>
</evidence>
<feature type="region of interest" description="Disordered" evidence="1">
    <location>
        <begin position="55"/>
        <end position="326"/>
    </location>
</feature>
<protein>
    <recommendedName>
        <fullName evidence="4">SCY1-like protein 2</fullName>
    </recommendedName>
</protein>
<feature type="compositionally biased region" description="Polar residues" evidence="1">
    <location>
        <begin position="121"/>
        <end position="138"/>
    </location>
</feature>
<name>A0A484K2C1_9ASTE</name>
<dbReference type="OrthoDB" id="79687at2759"/>
<accession>A0A484K2C1</accession>
<feature type="compositionally biased region" description="Low complexity" evidence="1">
    <location>
        <begin position="103"/>
        <end position="120"/>
    </location>
</feature>
<dbReference type="Proteomes" id="UP000595140">
    <property type="component" value="Unassembled WGS sequence"/>
</dbReference>
<dbReference type="PANTHER" id="PTHR12984:SF6">
    <property type="entry name" value="SCY1-LIKE PROTEIN 2"/>
    <property type="match status" value="1"/>
</dbReference>
<gene>
    <name evidence="2" type="ORF">CCAM_LOCUS1747</name>
</gene>
<feature type="non-terminal residue" evidence="2">
    <location>
        <position position="1"/>
    </location>
</feature>
<feature type="compositionally biased region" description="Polar residues" evidence="1">
    <location>
        <begin position="267"/>
        <end position="277"/>
    </location>
</feature>
<evidence type="ECO:0008006" key="4">
    <source>
        <dbReference type="Google" id="ProtNLM"/>
    </source>
</evidence>
<feature type="compositionally biased region" description="Polar residues" evidence="1">
    <location>
        <begin position="186"/>
        <end position="209"/>
    </location>
</feature>
<feature type="compositionally biased region" description="Polar residues" evidence="1">
    <location>
        <begin position="302"/>
        <end position="319"/>
    </location>
</feature>
<feature type="compositionally biased region" description="Polar residues" evidence="1">
    <location>
        <begin position="83"/>
        <end position="92"/>
    </location>
</feature>
<organism evidence="2 3">
    <name type="scientific">Cuscuta campestris</name>
    <dbReference type="NCBI Taxonomy" id="132261"/>
    <lineage>
        <taxon>Eukaryota</taxon>
        <taxon>Viridiplantae</taxon>
        <taxon>Streptophyta</taxon>
        <taxon>Embryophyta</taxon>
        <taxon>Tracheophyta</taxon>
        <taxon>Spermatophyta</taxon>
        <taxon>Magnoliopsida</taxon>
        <taxon>eudicotyledons</taxon>
        <taxon>Gunneridae</taxon>
        <taxon>Pentapetalae</taxon>
        <taxon>asterids</taxon>
        <taxon>lamiids</taxon>
        <taxon>Solanales</taxon>
        <taxon>Convolvulaceae</taxon>
        <taxon>Cuscuteae</taxon>
        <taxon>Cuscuta</taxon>
        <taxon>Cuscuta subgen. Grammica</taxon>
        <taxon>Cuscuta sect. Cleistogrammica</taxon>
    </lineage>
</organism>
<reference evidence="2 3" key="1">
    <citation type="submission" date="2018-04" db="EMBL/GenBank/DDBJ databases">
        <authorList>
            <person name="Vogel A."/>
        </authorList>
    </citation>
    <scope>NUCLEOTIDE SEQUENCE [LARGE SCALE GENOMIC DNA]</scope>
</reference>
<evidence type="ECO:0000313" key="3">
    <source>
        <dbReference type="Proteomes" id="UP000595140"/>
    </source>
</evidence>
<dbReference type="PANTHER" id="PTHR12984">
    <property type="entry name" value="SCY1-RELATED S/T PROTEIN KINASE-LIKE"/>
    <property type="match status" value="1"/>
</dbReference>
<dbReference type="InterPro" id="IPR051177">
    <property type="entry name" value="CIK-Related_Protein"/>
</dbReference>
<feature type="compositionally biased region" description="Low complexity" evidence="1">
    <location>
        <begin position="234"/>
        <end position="246"/>
    </location>
</feature>
<dbReference type="AlphaFoldDB" id="A0A484K2C1"/>